<sequence length="331" mass="37408">MGLVKHKWYRFILCTTVIASFVVCYLKLHSLSNSKGKKANLLAVQSDTIIALVQMKKNQCKIVCCIFVGPMSEHTLEYFLNKGTIQRKDAADIEWNHAANSKSKLTEALQGSAQMIEADVLLRGQDPKVPIMAHPPDNDSDITLQDWLKEVVKSDKGIKLDFKSLAAVSPSMTLLEEVRDQLQGPVWINADILPGPRGTATPLDPHVFLQEVAQKSENDVLSLGWTTGWDVDADNPGYSWEMVHQMEELCRSLKQPVTFPVRAALLPASFPQFQWLLKQSDRYSLTVWTGKHDVLTVEDLLLYRQNFSKTRIYYDLLESQIKQFNGLPGYT</sequence>
<accession>A0A8C1T4T4</accession>
<organism evidence="3 4">
    <name type="scientific">Cyprinus carpio</name>
    <name type="common">Common carp</name>
    <dbReference type="NCBI Taxonomy" id="7962"/>
    <lineage>
        <taxon>Eukaryota</taxon>
        <taxon>Metazoa</taxon>
        <taxon>Chordata</taxon>
        <taxon>Craniata</taxon>
        <taxon>Vertebrata</taxon>
        <taxon>Euteleostomi</taxon>
        <taxon>Actinopterygii</taxon>
        <taxon>Neopterygii</taxon>
        <taxon>Teleostei</taxon>
        <taxon>Ostariophysi</taxon>
        <taxon>Cypriniformes</taxon>
        <taxon>Cyprinidae</taxon>
        <taxon>Cyprininae</taxon>
        <taxon>Cyprinus</taxon>
    </lineage>
</organism>
<reference evidence="3" key="1">
    <citation type="submission" date="2025-08" db="UniProtKB">
        <authorList>
            <consortium name="Ensembl"/>
        </authorList>
    </citation>
    <scope>IDENTIFICATION</scope>
</reference>
<dbReference type="AlphaFoldDB" id="A0A8C1T4T4"/>
<dbReference type="Pfam" id="PF10223">
    <property type="entry name" value="Menorin_N"/>
    <property type="match status" value="1"/>
</dbReference>
<protein>
    <submittedName>
        <fullName evidence="3">Family with sequence similarity 151 member B</fullName>
    </submittedName>
</protein>
<dbReference type="Ensembl" id="ENSCCRT00015017291.1">
    <property type="protein sequence ID" value="ENSCCRP00015016695.1"/>
    <property type="gene ID" value="ENSCCRG00015007365.1"/>
</dbReference>
<evidence type="ECO:0000313" key="4">
    <source>
        <dbReference type="Proteomes" id="UP000694700"/>
    </source>
</evidence>
<name>A0A8C1T4T4_CYPCA</name>
<proteinExistence type="inferred from homology"/>
<comment type="similarity">
    <text evidence="1">Belongs to the menorin family.</text>
</comment>
<dbReference type="InterPro" id="IPR019356">
    <property type="entry name" value="Menorin_dom"/>
</dbReference>
<evidence type="ECO:0000256" key="1">
    <source>
        <dbReference type="ARBA" id="ARBA00044953"/>
    </source>
</evidence>
<dbReference type="Proteomes" id="UP000694700">
    <property type="component" value="Unplaced"/>
</dbReference>
<dbReference type="GO" id="GO:0005615">
    <property type="term" value="C:extracellular space"/>
    <property type="evidence" value="ECO:0007669"/>
    <property type="project" value="TreeGrafter"/>
</dbReference>
<dbReference type="PANTHER" id="PTHR21184:SF3">
    <property type="entry name" value="PROTEIN FAM151B"/>
    <property type="match status" value="1"/>
</dbReference>
<evidence type="ECO:0000259" key="2">
    <source>
        <dbReference type="Pfam" id="PF10223"/>
    </source>
</evidence>
<evidence type="ECO:0000313" key="3">
    <source>
        <dbReference type="Ensembl" id="ENSCCRP00015016695.1"/>
    </source>
</evidence>
<dbReference type="PANTHER" id="PTHR21184">
    <property type="entry name" value="MENORIN (DENDRITIC BRANCHING PROTEIN)"/>
    <property type="match status" value="1"/>
</dbReference>
<feature type="domain" description="Menorin-like" evidence="2">
    <location>
        <begin position="89"/>
        <end position="320"/>
    </location>
</feature>